<dbReference type="InterPro" id="IPR050900">
    <property type="entry name" value="Transposase_IS3/IS150/IS904"/>
</dbReference>
<evidence type="ECO:0000313" key="2">
    <source>
        <dbReference type="EMBL" id="CAH0451415.1"/>
    </source>
</evidence>
<evidence type="ECO:0000313" key="3">
    <source>
        <dbReference type="EMBL" id="EDJ92700.1"/>
    </source>
</evidence>
<reference evidence="5" key="2">
    <citation type="submission" date="2021-11" db="EMBL/GenBank/DDBJ databases">
        <authorList>
            <person name="Riesbeck K."/>
        </authorList>
    </citation>
    <scope>NUCLEOTIDE SEQUENCE [LARGE SCALE GENOMIC DNA]</scope>
</reference>
<dbReference type="Proteomes" id="UP000003185">
    <property type="component" value="Unassembled WGS sequence"/>
</dbReference>
<dbReference type="AlphaFoldDB" id="A0A0H3PCA1"/>
<dbReference type="SUPFAM" id="SSF53098">
    <property type="entry name" value="Ribonuclease H-like"/>
    <property type="match status" value="1"/>
</dbReference>
<accession>A0A0H3PCA1</accession>
<dbReference type="PROSITE" id="PS50994">
    <property type="entry name" value="INTEGRASE"/>
    <property type="match status" value="1"/>
</dbReference>
<dbReference type="Gene3D" id="3.30.420.10">
    <property type="entry name" value="Ribonuclease H-like superfamily/Ribonuclease H"/>
    <property type="match status" value="1"/>
</dbReference>
<evidence type="ECO:0000259" key="1">
    <source>
        <dbReference type="PROSITE" id="PS50994"/>
    </source>
</evidence>
<dbReference type="GO" id="GO:0003676">
    <property type="term" value="F:nucleic acid binding"/>
    <property type="evidence" value="ECO:0007669"/>
    <property type="project" value="InterPro"/>
</dbReference>
<evidence type="ECO:0000313" key="4">
    <source>
        <dbReference type="Proteomes" id="UP000003185"/>
    </source>
</evidence>
<protein>
    <submittedName>
        <fullName evidence="2 3">Transposase</fullName>
    </submittedName>
</protein>
<dbReference type="GO" id="GO:0015074">
    <property type="term" value="P:DNA integration"/>
    <property type="evidence" value="ECO:0007669"/>
    <property type="project" value="InterPro"/>
</dbReference>
<organism evidence="3 4">
    <name type="scientific">Haemophilus influenzae (strain NTHi 3655)</name>
    <dbReference type="NCBI Taxonomy" id="375177"/>
    <lineage>
        <taxon>Bacteria</taxon>
        <taxon>Pseudomonadati</taxon>
        <taxon>Pseudomonadota</taxon>
        <taxon>Gammaproteobacteria</taxon>
        <taxon>Pasteurellales</taxon>
        <taxon>Pasteurellaceae</taxon>
        <taxon>Haemophilus</taxon>
    </lineage>
</organism>
<dbReference type="PANTHER" id="PTHR46889">
    <property type="entry name" value="TRANSPOSASE INSF FOR INSERTION SEQUENCE IS3B-RELATED"/>
    <property type="match status" value="1"/>
</dbReference>
<dbReference type="Proteomes" id="UP000837958">
    <property type="component" value="Chromosome"/>
</dbReference>
<dbReference type="Pfam" id="PF13333">
    <property type="entry name" value="rve_2"/>
    <property type="match status" value="1"/>
</dbReference>
<dbReference type="InterPro" id="IPR001584">
    <property type="entry name" value="Integrase_cat-core"/>
</dbReference>
<reference evidence="2" key="3">
    <citation type="submission" date="2024-01" db="EMBL/GenBank/DDBJ databases">
        <authorList>
            <person name="Riesbeck K."/>
        </authorList>
    </citation>
    <scope>NUCLEOTIDE SEQUENCE</scope>
    <source>
        <strain evidence="2">3655</strain>
    </source>
</reference>
<feature type="domain" description="Integrase catalytic" evidence="1">
    <location>
        <begin position="1"/>
        <end position="110"/>
    </location>
</feature>
<dbReference type="PANTHER" id="PTHR46889:SF4">
    <property type="entry name" value="TRANSPOSASE INSO FOR INSERTION SEQUENCE ELEMENT IS911B-RELATED"/>
    <property type="match status" value="1"/>
</dbReference>
<proteinExistence type="predicted"/>
<dbReference type="InterPro" id="IPR012337">
    <property type="entry name" value="RNaseH-like_sf"/>
</dbReference>
<dbReference type="InterPro" id="IPR036397">
    <property type="entry name" value="RNaseH_sf"/>
</dbReference>
<gene>
    <name evidence="3" type="ORF">CGSHi3655_03506</name>
    <name evidence="2" type="ORF">KRLU3655_LOCUS1491</name>
</gene>
<dbReference type="Pfam" id="PF00665">
    <property type="entry name" value="rve"/>
    <property type="match status" value="1"/>
</dbReference>
<dbReference type="EMBL" id="OV040719">
    <property type="protein sequence ID" value="CAH0451415.1"/>
    <property type="molecule type" value="Genomic_DNA"/>
</dbReference>
<name>A0A0H3PCA1_HAEI3</name>
<reference evidence="3 4" key="1">
    <citation type="journal article" date="2007" name="Genome Biol.">
        <title>Characterization and modeling of the Haemophilus influenzae core and supragenomes based on the complete genomic sequences of Rd and 12 clinical nontypeable strains.</title>
        <authorList>
            <person name="Hogg J.S."/>
            <person name="Hu F.Z."/>
            <person name="Janto B."/>
            <person name="Boissy R."/>
            <person name="Hayes J."/>
            <person name="Keefe R."/>
            <person name="Post J.C."/>
            <person name="Ehrlich G.D."/>
        </authorList>
    </citation>
    <scope>NUCLEOTIDE SEQUENCE [LARGE SCALE GENOMIC DNA]</scope>
    <source>
        <strain evidence="3">3655</strain>
        <strain evidence="4">NTHi 3655</strain>
    </source>
</reference>
<sequence>MMKRAVARLEGAKPILHSDQGWQYQMIGYQNILRENGIQQSMSRKGNYLDNSAMESFFGRLKTECYYGKRFETFEQLEKTIHEYIHYYNHERIQGKPKWLSPACFSSELLLVSIVIARSV</sequence>
<dbReference type="EMBL" id="AAZF01000005">
    <property type="protein sequence ID" value="EDJ92700.1"/>
    <property type="molecule type" value="Genomic_DNA"/>
</dbReference>
<evidence type="ECO:0000313" key="5">
    <source>
        <dbReference type="Proteomes" id="UP000837958"/>
    </source>
</evidence>